<dbReference type="EMBL" id="JBEDUW010000002">
    <property type="protein sequence ID" value="KAK9943064.1"/>
    <property type="molecule type" value="Genomic_DNA"/>
</dbReference>
<keyword evidence="3" id="KW-1185">Reference proteome</keyword>
<evidence type="ECO:0000256" key="1">
    <source>
        <dbReference type="SAM" id="MobiDB-lite"/>
    </source>
</evidence>
<feature type="compositionally biased region" description="Polar residues" evidence="1">
    <location>
        <begin position="10"/>
        <end position="22"/>
    </location>
</feature>
<name>A0AAW1Y4F8_RUBAR</name>
<sequence>MEDTALPDPSNGTGTDGSQSDQQAIMMQQIEKMAEELAKLQKKEELREARRQNAKRVSQKEKRTPLMMKRKRSLRDQLKEKRKIRQVEALSLT</sequence>
<evidence type="ECO:0000313" key="3">
    <source>
        <dbReference type="Proteomes" id="UP001457282"/>
    </source>
</evidence>
<dbReference type="Proteomes" id="UP001457282">
    <property type="component" value="Unassembled WGS sequence"/>
</dbReference>
<gene>
    <name evidence="2" type="ORF">M0R45_008686</name>
</gene>
<comment type="caution">
    <text evidence="2">The sequence shown here is derived from an EMBL/GenBank/DDBJ whole genome shotgun (WGS) entry which is preliminary data.</text>
</comment>
<feature type="region of interest" description="Disordered" evidence="1">
    <location>
        <begin position="1"/>
        <end position="22"/>
    </location>
</feature>
<dbReference type="AlphaFoldDB" id="A0AAW1Y4F8"/>
<feature type="region of interest" description="Disordered" evidence="1">
    <location>
        <begin position="47"/>
        <end position="66"/>
    </location>
</feature>
<evidence type="ECO:0000313" key="2">
    <source>
        <dbReference type="EMBL" id="KAK9943064.1"/>
    </source>
</evidence>
<organism evidence="2 3">
    <name type="scientific">Rubus argutus</name>
    <name type="common">Southern blackberry</name>
    <dbReference type="NCBI Taxonomy" id="59490"/>
    <lineage>
        <taxon>Eukaryota</taxon>
        <taxon>Viridiplantae</taxon>
        <taxon>Streptophyta</taxon>
        <taxon>Embryophyta</taxon>
        <taxon>Tracheophyta</taxon>
        <taxon>Spermatophyta</taxon>
        <taxon>Magnoliopsida</taxon>
        <taxon>eudicotyledons</taxon>
        <taxon>Gunneridae</taxon>
        <taxon>Pentapetalae</taxon>
        <taxon>rosids</taxon>
        <taxon>fabids</taxon>
        <taxon>Rosales</taxon>
        <taxon>Rosaceae</taxon>
        <taxon>Rosoideae</taxon>
        <taxon>Rosoideae incertae sedis</taxon>
        <taxon>Rubus</taxon>
    </lineage>
</organism>
<accession>A0AAW1Y4F8</accession>
<proteinExistence type="predicted"/>
<protein>
    <submittedName>
        <fullName evidence="2">Uncharacterized protein</fullName>
    </submittedName>
</protein>
<reference evidence="2 3" key="1">
    <citation type="journal article" date="2023" name="G3 (Bethesda)">
        <title>A chromosome-length genome assembly and annotation of blackberry (Rubus argutus, cv. 'Hillquist').</title>
        <authorList>
            <person name="Bruna T."/>
            <person name="Aryal R."/>
            <person name="Dudchenko O."/>
            <person name="Sargent D.J."/>
            <person name="Mead D."/>
            <person name="Buti M."/>
            <person name="Cavallini A."/>
            <person name="Hytonen T."/>
            <person name="Andres J."/>
            <person name="Pham M."/>
            <person name="Weisz D."/>
            <person name="Mascagni F."/>
            <person name="Usai G."/>
            <person name="Natali L."/>
            <person name="Bassil N."/>
            <person name="Fernandez G.E."/>
            <person name="Lomsadze A."/>
            <person name="Armour M."/>
            <person name="Olukolu B."/>
            <person name="Poorten T."/>
            <person name="Britton C."/>
            <person name="Davik J."/>
            <person name="Ashrafi H."/>
            <person name="Aiden E.L."/>
            <person name="Borodovsky M."/>
            <person name="Worthington M."/>
        </authorList>
    </citation>
    <scope>NUCLEOTIDE SEQUENCE [LARGE SCALE GENOMIC DNA]</scope>
    <source>
        <tissue evidence="2">Leaf</tissue>
    </source>
</reference>